<dbReference type="Proteomes" id="UP000887565">
    <property type="component" value="Unplaced"/>
</dbReference>
<evidence type="ECO:0000313" key="1">
    <source>
        <dbReference type="Proteomes" id="UP000887565"/>
    </source>
</evidence>
<proteinExistence type="predicted"/>
<sequence>MDENCRNDEAIFLTSANFSTSTVGRRRKKFPSTEKTSNLNLNGRKKFNLKNYASKNQVDNQDQFLLQYPYDRLCYAASVPNSREFELPAEYIRDDEFPDSYSSWRDDEESVKTKKLPSITKDRNGIIEKPVKFCFVCSK</sequence>
<keyword evidence="1" id="KW-1185">Reference proteome</keyword>
<reference evidence="2" key="1">
    <citation type="submission" date="2022-11" db="UniProtKB">
        <authorList>
            <consortium name="WormBaseParasite"/>
        </authorList>
    </citation>
    <scope>IDENTIFICATION</scope>
</reference>
<name>A0A915HVN9_ROMCU</name>
<evidence type="ECO:0000313" key="2">
    <source>
        <dbReference type="WBParaSite" id="nRc.2.0.1.t05612-RA"/>
    </source>
</evidence>
<protein>
    <submittedName>
        <fullName evidence="2">Uncharacterized protein</fullName>
    </submittedName>
</protein>
<accession>A0A915HVN9</accession>
<dbReference type="AlphaFoldDB" id="A0A915HVN9"/>
<organism evidence="1 2">
    <name type="scientific">Romanomermis culicivorax</name>
    <name type="common">Nematode worm</name>
    <dbReference type="NCBI Taxonomy" id="13658"/>
    <lineage>
        <taxon>Eukaryota</taxon>
        <taxon>Metazoa</taxon>
        <taxon>Ecdysozoa</taxon>
        <taxon>Nematoda</taxon>
        <taxon>Enoplea</taxon>
        <taxon>Dorylaimia</taxon>
        <taxon>Mermithida</taxon>
        <taxon>Mermithoidea</taxon>
        <taxon>Mermithidae</taxon>
        <taxon>Romanomermis</taxon>
    </lineage>
</organism>
<dbReference type="WBParaSite" id="nRc.2.0.1.t05612-RA">
    <property type="protein sequence ID" value="nRc.2.0.1.t05612-RA"/>
    <property type="gene ID" value="nRc.2.0.1.g05612"/>
</dbReference>